<dbReference type="Proteomes" id="UP000005512">
    <property type="component" value="Unassembled WGS sequence"/>
</dbReference>
<keyword evidence="2" id="KW-1185">Reference proteome</keyword>
<evidence type="ECO:0000313" key="1">
    <source>
        <dbReference type="EMBL" id="EFB71955.1"/>
    </source>
</evidence>
<gene>
    <name evidence="1" type="ORF">PROVRUST_06709</name>
</gene>
<organism evidence="1 2">
    <name type="scientific">Providencia rustigianii DSM 4541</name>
    <dbReference type="NCBI Taxonomy" id="500637"/>
    <lineage>
        <taxon>Bacteria</taxon>
        <taxon>Pseudomonadati</taxon>
        <taxon>Pseudomonadota</taxon>
        <taxon>Gammaproteobacteria</taxon>
        <taxon>Enterobacterales</taxon>
        <taxon>Morganellaceae</taxon>
        <taxon>Providencia</taxon>
    </lineage>
</organism>
<dbReference type="STRING" id="500637.PROVRUST_06709"/>
<evidence type="ECO:0000313" key="2">
    <source>
        <dbReference type="Proteomes" id="UP000005512"/>
    </source>
</evidence>
<proteinExistence type="predicted"/>
<dbReference type="HOGENOM" id="CLU_183769_0_0_6"/>
<name>D1P3V2_9GAMM</name>
<accession>D1P3V2</accession>
<protein>
    <submittedName>
        <fullName evidence="1">Uncharacterized protein</fullName>
    </submittedName>
</protein>
<dbReference type="EMBL" id="ABXV02000027">
    <property type="protein sequence ID" value="EFB71955.1"/>
    <property type="molecule type" value="Genomic_DNA"/>
</dbReference>
<comment type="caution">
    <text evidence="1">The sequence shown here is derived from an EMBL/GenBank/DDBJ whole genome shotgun (WGS) entry which is preliminary data.</text>
</comment>
<reference evidence="1" key="1">
    <citation type="submission" date="2009-12" db="EMBL/GenBank/DDBJ databases">
        <authorList>
            <person name="Weinstock G."/>
            <person name="Sodergren E."/>
            <person name="Clifton S."/>
            <person name="Fulton L."/>
            <person name="Fulton B."/>
            <person name="Courtney L."/>
            <person name="Fronick C."/>
            <person name="Harrison M."/>
            <person name="Strong C."/>
            <person name="Farmer C."/>
            <person name="Delahaunty K."/>
            <person name="Markovic C."/>
            <person name="Hall O."/>
            <person name="Minx P."/>
            <person name="Tomlinson C."/>
            <person name="Mitreva M."/>
            <person name="Nelson J."/>
            <person name="Hou S."/>
            <person name="Wollam A."/>
            <person name="Pepin K.H."/>
            <person name="Johnson M."/>
            <person name="Bhonagiri V."/>
            <person name="Nash W.E."/>
            <person name="Warren W."/>
            <person name="Chinwalla A."/>
            <person name="Mardis E.R."/>
            <person name="Wilson R.K."/>
        </authorList>
    </citation>
    <scope>NUCLEOTIDE SEQUENCE [LARGE SCALE GENOMIC DNA]</scope>
    <source>
        <strain evidence="1">DSM 4541</strain>
    </source>
</reference>
<sequence>MKKDEYVELEADNAEFIPKLEKAQLSIDNPPGFVFMKFVFSDPMFNEETREMQNIEREPVQSFMAESVAKELLTQLERHFYGNSKAEKFESKKYLM</sequence>
<dbReference type="eggNOG" id="ENOG502ZDEH">
    <property type="taxonomic scope" value="Bacteria"/>
</dbReference>
<dbReference type="AlphaFoldDB" id="D1P3V2"/>
<dbReference type="RefSeq" id="WP_006814730.1">
    <property type="nucleotide sequence ID" value="NZ_GG703819.1"/>
</dbReference>